<keyword evidence="8" id="KW-1185">Reference proteome</keyword>
<feature type="region of interest" description="Disordered" evidence="5">
    <location>
        <begin position="53"/>
        <end position="76"/>
    </location>
</feature>
<gene>
    <name evidence="7" type="ORF">AZE42_04674</name>
</gene>
<keyword evidence="2 4" id="KW-0863">Zinc-finger</keyword>
<dbReference type="AlphaFoldDB" id="A0A1J8QXU2"/>
<dbReference type="PROSITE" id="PS51083">
    <property type="entry name" value="ZF_HIT"/>
    <property type="match status" value="1"/>
</dbReference>
<dbReference type="InterPro" id="IPR007529">
    <property type="entry name" value="Znf_HIT"/>
</dbReference>
<reference evidence="7 8" key="1">
    <citation type="submission" date="2016-03" db="EMBL/GenBank/DDBJ databases">
        <title>Comparative genomics of the ectomycorrhizal sister species Rhizopogon vinicolor and Rhizopogon vesiculosus (Basidiomycota: Boletales) reveals a divergence of the mating type B locus.</title>
        <authorList>
            <person name="Mujic A.B."/>
            <person name="Kuo A."/>
            <person name="Tritt A."/>
            <person name="Lipzen A."/>
            <person name="Chen C."/>
            <person name="Johnson J."/>
            <person name="Sharma A."/>
            <person name="Barry K."/>
            <person name="Grigoriev I.V."/>
            <person name="Spatafora J.W."/>
        </authorList>
    </citation>
    <scope>NUCLEOTIDE SEQUENCE [LARGE SCALE GENOMIC DNA]</scope>
    <source>
        <strain evidence="7 8">AM-OR11-056</strain>
    </source>
</reference>
<dbReference type="Proteomes" id="UP000183567">
    <property type="component" value="Unassembled WGS sequence"/>
</dbReference>
<evidence type="ECO:0000256" key="2">
    <source>
        <dbReference type="ARBA" id="ARBA00022771"/>
    </source>
</evidence>
<name>A0A1J8QXU2_9AGAM</name>
<dbReference type="GO" id="GO:0005634">
    <property type="term" value="C:nucleus"/>
    <property type="evidence" value="ECO:0007669"/>
    <property type="project" value="UniProtKB-ARBA"/>
</dbReference>
<proteinExistence type="predicted"/>
<evidence type="ECO:0000256" key="3">
    <source>
        <dbReference type="ARBA" id="ARBA00022833"/>
    </source>
</evidence>
<dbReference type="EMBL" id="LVVM01002568">
    <property type="protein sequence ID" value="OJA16460.1"/>
    <property type="molecule type" value="Genomic_DNA"/>
</dbReference>
<dbReference type="InterPro" id="IPR039723">
    <property type="entry name" value="Vps71/ZNHIT1"/>
</dbReference>
<evidence type="ECO:0000256" key="4">
    <source>
        <dbReference type="PROSITE-ProRule" id="PRU00453"/>
    </source>
</evidence>
<keyword evidence="3" id="KW-0862">Zinc</keyword>
<feature type="domain" description="HIT-type" evidence="6">
    <location>
        <begin position="164"/>
        <end position="196"/>
    </location>
</feature>
<dbReference type="GO" id="GO:0008270">
    <property type="term" value="F:zinc ion binding"/>
    <property type="evidence" value="ECO:0007669"/>
    <property type="project" value="UniProtKB-UniRule"/>
</dbReference>
<protein>
    <recommendedName>
        <fullName evidence="6">HIT-type domain-containing protein</fullName>
    </recommendedName>
</protein>
<feature type="compositionally biased region" description="Polar residues" evidence="5">
    <location>
        <begin position="53"/>
        <end position="63"/>
    </location>
</feature>
<evidence type="ECO:0000259" key="6">
    <source>
        <dbReference type="PROSITE" id="PS51083"/>
    </source>
</evidence>
<evidence type="ECO:0000313" key="7">
    <source>
        <dbReference type="EMBL" id="OJA16460.1"/>
    </source>
</evidence>
<dbReference type="STRING" id="180088.A0A1J8QXU2"/>
<dbReference type="GO" id="GO:0006338">
    <property type="term" value="P:chromatin remodeling"/>
    <property type="evidence" value="ECO:0007669"/>
    <property type="project" value="InterPro"/>
</dbReference>
<dbReference type="PANTHER" id="PTHR13093">
    <property type="entry name" value="ZINC FINGER HIT DOMAIN CONTAINING PROTEIN 1"/>
    <property type="match status" value="1"/>
</dbReference>
<evidence type="ECO:0000313" key="8">
    <source>
        <dbReference type="Proteomes" id="UP000183567"/>
    </source>
</evidence>
<accession>A0A1J8QXU2</accession>
<evidence type="ECO:0000256" key="5">
    <source>
        <dbReference type="SAM" id="MobiDB-lite"/>
    </source>
</evidence>
<evidence type="ECO:0000256" key="1">
    <source>
        <dbReference type="ARBA" id="ARBA00022723"/>
    </source>
</evidence>
<keyword evidence="1" id="KW-0479">Metal-binding</keyword>
<dbReference type="CDD" id="cd21437">
    <property type="entry name" value="zf-HIT_ZNHIT1_like"/>
    <property type="match status" value="1"/>
</dbReference>
<comment type="caution">
    <text evidence="7">The sequence shown here is derived from an EMBL/GenBank/DDBJ whole genome shotgun (WGS) entry which is preliminary data.</text>
</comment>
<organism evidence="7 8">
    <name type="scientific">Rhizopogon vesiculosus</name>
    <dbReference type="NCBI Taxonomy" id="180088"/>
    <lineage>
        <taxon>Eukaryota</taxon>
        <taxon>Fungi</taxon>
        <taxon>Dikarya</taxon>
        <taxon>Basidiomycota</taxon>
        <taxon>Agaricomycotina</taxon>
        <taxon>Agaricomycetes</taxon>
        <taxon>Agaricomycetidae</taxon>
        <taxon>Boletales</taxon>
        <taxon>Suillineae</taxon>
        <taxon>Rhizopogonaceae</taxon>
        <taxon>Rhizopogon</taxon>
    </lineage>
</organism>
<dbReference type="OrthoDB" id="74807at2759"/>
<sequence length="201" mass="22513">MAPKRAAREQALRKVNATKQTLAPDIIAKRTKRHLDELEVSPQTLLLSPLNPISQRSNYTEPSITLDDDDEAPISGKNRVRQIVSDKRDPNAKKKKSSTKVRTALLYRKNLATLIEESVSHHHLLVRTPNHLSSTQRIATLPSHIPTYLTAAAPPPQVPPRLLCSVCGYKGAYKCKKCAMPYCDMSCESVHAETRCERRVI</sequence>
<dbReference type="Pfam" id="PF04438">
    <property type="entry name" value="zf-HIT"/>
    <property type="match status" value="1"/>
</dbReference>